<keyword evidence="1" id="KW-0732">Signal</keyword>
<name>A0A8S8XIJ2_9PROT</name>
<comment type="caution">
    <text evidence="3">The sequence shown here is derived from an EMBL/GenBank/DDBJ whole genome shotgun (WGS) entry which is preliminary data.</text>
</comment>
<accession>A0A8S8XIJ2</accession>
<evidence type="ECO:0000256" key="1">
    <source>
        <dbReference type="SAM" id="SignalP"/>
    </source>
</evidence>
<gene>
    <name evidence="3" type="ORF">TMPK1_32420</name>
</gene>
<feature type="chain" id="PRO_5035758607" description="DUF4142 domain-containing protein" evidence="1">
    <location>
        <begin position="23"/>
        <end position="185"/>
    </location>
</feature>
<dbReference type="PANTHER" id="PTHR38593">
    <property type="entry name" value="BLR2558 PROTEIN"/>
    <property type="match status" value="1"/>
</dbReference>
<dbReference type="InterPro" id="IPR012347">
    <property type="entry name" value="Ferritin-like"/>
</dbReference>
<evidence type="ECO:0000259" key="2">
    <source>
        <dbReference type="Pfam" id="PF13628"/>
    </source>
</evidence>
<keyword evidence="4" id="KW-1185">Reference proteome</keyword>
<protein>
    <recommendedName>
        <fullName evidence="2">DUF4142 domain-containing protein</fullName>
    </recommendedName>
</protein>
<dbReference type="EMBL" id="BOPV01000001">
    <property type="protein sequence ID" value="GIL41005.1"/>
    <property type="molecule type" value="Genomic_DNA"/>
</dbReference>
<proteinExistence type="predicted"/>
<dbReference type="Gene3D" id="1.20.1260.10">
    <property type="match status" value="1"/>
</dbReference>
<feature type="domain" description="DUF4142" evidence="2">
    <location>
        <begin position="43"/>
        <end position="177"/>
    </location>
</feature>
<organism evidence="3 4">
    <name type="scientific">Roseiterribacter gracilis</name>
    <dbReference type="NCBI Taxonomy" id="2812848"/>
    <lineage>
        <taxon>Bacteria</taxon>
        <taxon>Pseudomonadati</taxon>
        <taxon>Pseudomonadota</taxon>
        <taxon>Alphaproteobacteria</taxon>
        <taxon>Rhodospirillales</taxon>
        <taxon>Roseiterribacteraceae</taxon>
        <taxon>Roseiterribacter</taxon>
    </lineage>
</organism>
<feature type="signal peptide" evidence="1">
    <location>
        <begin position="1"/>
        <end position="22"/>
    </location>
</feature>
<dbReference type="InterPro" id="IPR025419">
    <property type="entry name" value="DUF4142"/>
</dbReference>
<dbReference type="Pfam" id="PF13628">
    <property type="entry name" value="DUF4142"/>
    <property type="match status" value="1"/>
</dbReference>
<sequence length="185" mass="19440">MTRFLLTSAAMALCLTACGAQAQTAPGIAKPAPTAPLNAPADSDVDFVKKAATSDMTEIETSKVAVTKATKPDIKKFAQQMIDDHTKLSTEMGTLAKSKNIPVPPRDSSIDDKVKKLSALSGADFDKEYLKGQVDGHKDAAKLFHGDGTKLKDADLRAAVAKATPTIDAHLDHVQKLAAANGVKS</sequence>
<dbReference type="PANTHER" id="PTHR38593:SF1">
    <property type="entry name" value="BLR2558 PROTEIN"/>
    <property type="match status" value="1"/>
</dbReference>
<dbReference type="Proteomes" id="UP000681075">
    <property type="component" value="Unassembled WGS sequence"/>
</dbReference>
<reference evidence="3" key="1">
    <citation type="submission" date="2021-02" db="EMBL/GenBank/DDBJ databases">
        <title>Genome sequence of Rhodospirillales sp. strain TMPK1 isolated from soil.</title>
        <authorList>
            <person name="Nakai R."/>
            <person name="Kusada H."/>
            <person name="Tamaki H."/>
        </authorList>
    </citation>
    <scope>NUCLEOTIDE SEQUENCE</scope>
    <source>
        <strain evidence="3">TMPK1</strain>
    </source>
</reference>
<evidence type="ECO:0000313" key="4">
    <source>
        <dbReference type="Proteomes" id="UP000681075"/>
    </source>
</evidence>
<dbReference type="AlphaFoldDB" id="A0A8S8XIJ2"/>
<evidence type="ECO:0000313" key="3">
    <source>
        <dbReference type="EMBL" id="GIL41005.1"/>
    </source>
</evidence>
<dbReference type="RefSeq" id="WP_420244296.1">
    <property type="nucleotide sequence ID" value="NZ_BOPV01000001.1"/>
</dbReference>